<name>A0A8H5F2M1_9AGAR</name>
<dbReference type="OrthoDB" id="278300at2759"/>
<accession>A0A8H5F2M1</accession>
<evidence type="ECO:0000256" key="1">
    <source>
        <dbReference type="ARBA" id="ARBA00006499"/>
    </source>
</evidence>
<dbReference type="Proteomes" id="UP000567179">
    <property type="component" value="Unassembled WGS sequence"/>
</dbReference>
<feature type="chain" id="PRO_5034354405" description="Acyl-protein thioesterase 1" evidence="10">
    <location>
        <begin position="16"/>
        <end position="267"/>
    </location>
</feature>
<comment type="similarity">
    <text evidence="1">Belongs to the AB hydrolase superfamily. AB hydrolase 2 family.</text>
</comment>
<evidence type="ECO:0000256" key="5">
    <source>
        <dbReference type="ARBA" id="ARBA00022801"/>
    </source>
</evidence>
<evidence type="ECO:0000259" key="11">
    <source>
        <dbReference type="Pfam" id="PF02230"/>
    </source>
</evidence>
<dbReference type="InterPro" id="IPR003140">
    <property type="entry name" value="PLipase/COase/thioEstase"/>
</dbReference>
<evidence type="ECO:0000313" key="13">
    <source>
        <dbReference type="Proteomes" id="UP000567179"/>
    </source>
</evidence>
<dbReference type="InterPro" id="IPR050565">
    <property type="entry name" value="LYPA1-2/EST-like"/>
</dbReference>
<protein>
    <recommendedName>
        <fullName evidence="3">Acyl-protein thioesterase 1</fullName>
        <ecNumber evidence="2">3.1.2.22</ecNumber>
    </recommendedName>
    <alternativeName>
        <fullName evidence="8">Palmitoyl-protein hydrolase</fullName>
    </alternativeName>
</protein>
<dbReference type="GO" id="GO:0052689">
    <property type="term" value="F:carboxylic ester hydrolase activity"/>
    <property type="evidence" value="ECO:0007669"/>
    <property type="project" value="UniProtKB-KW"/>
</dbReference>
<dbReference type="InterPro" id="IPR029058">
    <property type="entry name" value="AB_hydrolase_fold"/>
</dbReference>
<organism evidence="12 13">
    <name type="scientific">Psilocybe cf. subviscida</name>
    <dbReference type="NCBI Taxonomy" id="2480587"/>
    <lineage>
        <taxon>Eukaryota</taxon>
        <taxon>Fungi</taxon>
        <taxon>Dikarya</taxon>
        <taxon>Basidiomycota</taxon>
        <taxon>Agaricomycotina</taxon>
        <taxon>Agaricomycetes</taxon>
        <taxon>Agaricomycetidae</taxon>
        <taxon>Agaricales</taxon>
        <taxon>Agaricineae</taxon>
        <taxon>Strophariaceae</taxon>
        <taxon>Psilocybe</taxon>
    </lineage>
</organism>
<keyword evidence="10" id="KW-0732">Signal</keyword>
<keyword evidence="6" id="KW-0443">Lipid metabolism</keyword>
<evidence type="ECO:0000256" key="3">
    <source>
        <dbReference type="ARBA" id="ARBA00014923"/>
    </source>
</evidence>
<dbReference type="SUPFAM" id="SSF53474">
    <property type="entry name" value="alpha/beta-Hydrolases"/>
    <property type="match status" value="1"/>
</dbReference>
<dbReference type="Pfam" id="PF02230">
    <property type="entry name" value="Abhydrolase_2"/>
    <property type="match status" value="1"/>
</dbReference>
<reference evidence="12 13" key="1">
    <citation type="journal article" date="2020" name="ISME J.">
        <title>Uncovering the hidden diversity of litter-decomposition mechanisms in mushroom-forming fungi.</title>
        <authorList>
            <person name="Floudas D."/>
            <person name="Bentzer J."/>
            <person name="Ahren D."/>
            <person name="Johansson T."/>
            <person name="Persson P."/>
            <person name="Tunlid A."/>
        </authorList>
    </citation>
    <scope>NUCLEOTIDE SEQUENCE [LARGE SCALE GENOMIC DNA]</scope>
    <source>
        <strain evidence="12 13">CBS 101986</strain>
    </source>
</reference>
<comment type="caution">
    <text evidence="12">The sequence shown here is derived from an EMBL/GenBank/DDBJ whole genome shotgun (WGS) entry which is preliminary data.</text>
</comment>
<keyword evidence="6" id="KW-0276">Fatty acid metabolism</keyword>
<dbReference type="GO" id="GO:0008474">
    <property type="term" value="F:palmitoyl-(protein) hydrolase activity"/>
    <property type="evidence" value="ECO:0007669"/>
    <property type="project" value="UniProtKB-EC"/>
</dbReference>
<evidence type="ECO:0000256" key="4">
    <source>
        <dbReference type="ARBA" id="ARBA00022487"/>
    </source>
</evidence>
<feature type="signal peptide" evidence="10">
    <location>
        <begin position="1"/>
        <end position="15"/>
    </location>
</feature>
<evidence type="ECO:0000256" key="7">
    <source>
        <dbReference type="ARBA" id="ARBA00029392"/>
    </source>
</evidence>
<dbReference type="EC" id="3.1.2.22" evidence="2"/>
<evidence type="ECO:0000256" key="2">
    <source>
        <dbReference type="ARBA" id="ARBA00012423"/>
    </source>
</evidence>
<keyword evidence="5" id="KW-0378">Hydrolase</keyword>
<dbReference type="GO" id="GO:0005737">
    <property type="term" value="C:cytoplasm"/>
    <property type="evidence" value="ECO:0007669"/>
    <property type="project" value="TreeGrafter"/>
</dbReference>
<evidence type="ECO:0000256" key="8">
    <source>
        <dbReference type="ARBA" id="ARBA00031195"/>
    </source>
</evidence>
<evidence type="ECO:0000256" key="9">
    <source>
        <dbReference type="ARBA" id="ARBA00047337"/>
    </source>
</evidence>
<evidence type="ECO:0000256" key="6">
    <source>
        <dbReference type="ARBA" id="ARBA00022832"/>
    </source>
</evidence>
<feature type="domain" description="Phospholipase/carboxylesterase/thioesterase" evidence="11">
    <location>
        <begin position="39"/>
        <end position="263"/>
    </location>
</feature>
<sequence>MHWSIILSIVALALAFYHFPSAPKHVDMAVAPALRFLTVPATTKHTATVIFVHGLGDTGYGWQPVADMFKTDGRLAHVKWLLPHSPIRPVTANMSIEMPSWFDIYGFGFNTEEDETNMLKSVGMLRELIRYEVETNGIDPSRILLGGFSQGATMSILTGLTGEPKLAGIAALSGWLPLRNKFKEMAIPSITSSIPIWWGTGAQDALVKIELSKRSVEFLTEQVGVPRAVPGVLGGLTYNIYEDIGHTTNERELGELKEFIKKVLPPA</sequence>
<dbReference type="EMBL" id="JAACJJ010000028">
    <property type="protein sequence ID" value="KAF5321088.1"/>
    <property type="molecule type" value="Genomic_DNA"/>
</dbReference>
<keyword evidence="13" id="KW-1185">Reference proteome</keyword>
<gene>
    <name evidence="12" type="ORF">D9619_000559</name>
</gene>
<dbReference type="AlphaFoldDB" id="A0A8H5F2M1"/>
<dbReference type="Gene3D" id="3.40.50.1820">
    <property type="entry name" value="alpha/beta hydrolase"/>
    <property type="match status" value="1"/>
</dbReference>
<dbReference type="PANTHER" id="PTHR10655:SF17">
    <property type="entry name" value="LYSOPHOSPHOLIPASE-LIKE PROTEIN 1"/>
    <property type="match status" value="1"/>
</dbReference>
<evidence type="ECO:0000313" key="12">
    <source>
        <dbReference type="EMBL" id="KAF5321088.1"/>
    </source>
</evidence>
<comment type="catalytic activity">
    <reaction evidence="9">
        <text>S-hexadecanoyl-L-cysteinyl-[protein] + H2O = L-cysteinyl-[protein] + hexadecanoate + H(+)</text>
        <dbReference type="Rhea" id="RHEA:19233"/>
        <dbReference type="Rhea" id="RHEA-COMP:10131"/>
        <dbReference type="Rhea" id="RHEA-COMP:11032"/>
        <dbReference type="ChEBI" id="CHEBI:7896"/>
        <dbReference type="ChEBI" id="CHEBI:15377"/>
        <dbReference type="ChEBI" id="CHEBI:15378"/>
        <dbReference type="ChEBI" id="CHEBI:29950"/>
        <dbReference type="ChEBI" id="CHEBI:74151"/>
        <dbReference type="EC" id="3.1.2.22"/>
    </reaction>
</comment>
<evidence type="ECO:0000256" key="10">
    <source>
        <dbReference type="SAM" id="SignalP"/>
    </source>
</evidence>
<dbReference type="PANTHER" id="PTHR10655">
    <property type="entry name" value="LYSOPHOSPHOLIPASE-RELATED"/>
    <property type="match status" value="1"/>
</dbReference>
<keyword evidence="4" id="KW-0719">Serine esterase</keyword>
<comment type="function">
    <text evidence="7">Hydrolyzes fatty acids from S-acylated cysteine residues in proteins with a strong preference for palmitoylated G-alpha proteins over other acyl substrates. Mediates the deacylation of G-alpha proteins such as GPA1 in vivo, but has weak or no activity toward palmitoylated Ras proteins. Has weak lysophospholipase activity in vitro; however such activity may not exist in vivo.</text>
</comment>
<proteinExistence type="inferred from homology"/>
<dbReference type="GO" id="GO:0006631">
    <property type="term" value="P:fatty acid metabolic process"/>
    <property type="evidence" value="ECO:0007669"/>
    <property type="project" value="UniProtKB-KW"/>
</dbReference>